<dbReference type="Proteomes" id="UP001070176">
    <property type="component" value="Unassembled WGS sequence"/>
</dbReference>
<dbReference type="CDD" id="cd01026">
    <property type="entry name" value="TOPRIM_OLD"/>
    <property type="match status" value="1"/>
</dbReference>
<comment type="caution">
    <text evidence="3">The sequence shown here is derived from an EMBL/GenBank/DDBJ whole genome shotgun (WGS) entry which is preliminary data.</text>
</comment>
<keyword evidence="4" id="KW-1185">Reference proteome</keyword>
<keyword evidence="3" id="KW-0255">Endonuclease</keyword>
<evidence type="ECO:0000259" key="2">
    <source>
        <dbReference type="Pfam" id="PF20469"/>
    </source>
</evidence>
<dbReference type="Pfam" id="PF20469">
    <property type="entry name" value="OLD-like_TOPRIM"/>
    <property type="match status" value="1"/>
</dbReference>
<feature type="domain" description="Endonuclease GajA/Old nuclease/RecF-like AAA" evidence="1">
    <location>
        <begin position="1"/>
        <end position="431"/>
    </location>
</feature>
<keyword evidence="3" id="KW-0540">Nuclease</keyword>
<evidence type="ECO:0000313" key="3">
    <source>
        <dbReference type="EMBL" id="MCX8533130.1"/>
    </source>
</evidence>
<dbReference type="RefSeq" id="WP_267281648.1">
    <property type="nucleotide sequence ID" value="NZ_JAOVZV010000014.1"/>
</dbReference>
<dbReference type="InterPro" id="IPR027417">
    <property type="entry name" value="P-loop_NTPase"/>
</dbReference>
<evidence type="ECO:0000259" key="1">
    <source>
        <dbReference type="Pfam" id="PF13175"/>
    </source>
</evidence>
<organism evidence="3 4">
    <name type="scientific">Chryseobacterium luquanense</name>
    <dbReference type="NCBI Taxonomy" id="2983766"/>
    <lineage>
        <taxon>Bacteria</taxon>
        <taxon>Pseudomonadati</taxon>
        <taxon>Bacteroidota</taxon>
        <taxon>Flavobacteriia</taxon>
        <taxon>Flavobacteriales</taxon>
        <taxon>Weeksellaceae</taxon>
        <taxon>Chryseobacterium group</taxon>
        <taxon>Chryseobacterium</taxon>
    </lineage>
</organism>
<dbReference type="PANTHER" id="PTHR43581">
    <property type="entry name" value="ATP/GTP PHOSPHATASE"/>
    <property type="match status" value="1"/>
</dbReference>
<dbReference type="Pfam" id="PF13175">
    <property type="entry name" value="AAA_15"/>
    <property type="match status" value="1"/>
</dbReference>
<protein>
    <submittedName>
        <fullName evidence="3">ATP-dependent endonuclease</fullName>
    </submittedName>
</protein>
<name>A0ABT3Y4P8_9FLAO</name>
<dbReference type="PANTHER" id="PTHR43581:SF4">
    <property type="entry name" value="ATP_GTP PHOSPHATASE"/>
    <property type="match status" value="1"/>
</dbReference>
<dbReference type="SUPFAM" id="SSF52540">
    <property type="entry name" value="P-loop containing nucleoside triphosphate hydrolases"/>
    <property type="match status" value="1"/>
</dbReference>
<dbReference type="InterPro" id="IPR051396">
    <property type="entry name" value="Bact_Antivir_Def_Nuclease"/>
</dbReference>
<proteinExistence type="predicted"/>
<dbReference type="InterPro" id="IPR034139">
    <property type="entry name" value="TOPRIM_OLD"/>
</dbReference>
<feature type="domain" description="OLD protein-like TOPRIM" evidence="2">
    <location>
        <begin position="487"/>
        <end position="559"/>
    </location>
</feature>
<dbReference type="EMBL" id="JAOVZV010000014">
    <property type="protein sequence ID" value="MCX8533130.1"/>
    <property type="molecule type" value="Genomic_DNA"/>
</dbReference>
<keyword evidence="3" id="KW-0378">Hydrolase</keyword>
<evidence type="ECO:0000313" key="4">
    <source>
        <dbReference type="Proteomes" id="UP001070176"/>
    </source>
</evidence>
<reference evidence="3" key="1">
    <citation type="submission" date="2022-10" db="EMBL/GenBank/DDBJ databases">
        <title>Chryseobacterium sp. nov., a novel bacterial species.</title>
        <authorList>
            <person name="Cao Y."/>
        </authorList>
    </citation>
    <scope>NUCLEOTIDE SEQUENCE</scope>
    <source>
        <strain evidence="3">KC 927</strain>
    </source>
</reference>
<accession>A0ABT3Y4P8</accession>
<dbReference type="Gene3D" id="3.40.50.300">
    <property type="entry name" value="P-loop containing nucleotide triphosphate hydrolases"/>
    <property type="match status" value="1"/>
</dbReference>
<gene>
    <name evidence="3" type="ORF">OEA66_12290</name>
</gene>
<dbReference type="InterPro" id="IPR041685">
    <property type="entry name" value="AAA_GajA/Old/RecF-like"/>
</dbReference>
<sequence>MKIESIYINNFRLLKDFKIDLEESLSLVLGKNNTGKTSLLTCLDKFINNSDKKKIVSEDFNLDYKKEIEKLIFETIELNEEDFNKDIHGIKLRLVISYEEGENTSNISDLMMDLDPNHNKIILGYEYYLNYDQYKEFRKEYKSFVLAERKKVKECEEKEKHKPEEERKKYIPKNFDYFFKLNVEKFFKYRWKSINYDYEHSVIDESNFNDLEQSKTKSNLSDIINFKYISAKRSVTNKENEKTLSTQTSEIYERSEKNDEDEKKIDEFKSVIEDTDEILGNVYEALFSDITEKVSLFGGVRKDESIIKVISTLQRKELLKGNTTVIYKHSNDSEFPEHYNGLGYMNLISMIFEIEILVSEFKRGKDETPADINLLFIEEPEAHTHPQMQYVFIKNITELLKDGIILKNSSGSITKKIPFQYIISTHSSHIVANCQDFNSIKYLKKESVNDIKAKNIKDLEKEYTSAGEEKNYRFLKQYLTLNRAELFFADKAIFIEGDTERILLPAMMKKLDLEVELDANELPLLSQNISVIEVGNYANIFEKLISFVGLKSLIITDLDSVKKDFIRNSDGSIKKTKKDKERKSDFSCRVSEAEKTSNPTLLFFYPSDSISFQNILQKSFEEKRFSKNSIWQEQVDGYLQIIMQTEEEGYCARSFEDNFFHLSQNKTFIKDNRSKFSGLKNLKFFYDNSKDAYFLAEKCVDSKGSFAIDILRCTNETYSNWQIPAYIKEGLLWLRKD</sequence>
<dbReference type="GO" id="GO:0004519">
    <property type="term" value="F:endonuclease activity"/>
    <property type="evidence" value="ECO:0007669"/>
    <property type="project" value="UniProtKB-KW"/>
</dbReference>